<feature type="region of interest" description="Disordered" evidence="1">
    <location>
        <begin position="578"/>
        <end position="615"/>
    </location>
</feature>
<accession>A0A813PG47</accession>
<evidence type="ECO:0000313" key="4">
    <source>
        <dbReference type="Proteomes" id="UP000663852"/>
    </source>
</evidence>
<comment type="caution">
    <text evidence="3">The sequence shown here is derived from an EMBL/GenBank/DDBJ whole genome shotgun (WGS) entry which is preliminary data.</text>
</comment>
<dbReference type="OrthoDB" id="527209at2759"/>
<feature type="compositionally biased region" description="Polar residues" evidence="1">
    <location>
        <begin position="604"/>
        <end position="615"/>
    </location>
</feature>
<proteinExistence type="predicted"/>
<gene>
    <name evidence="3" type="ORF">EDS130_LOCUS2265</name>
</gene>
<feature type="region of interest" description="Disordered" evidence="1">
    <location>
        <begin position="55"/>
        <end position="78"/>
    </location>
</feature>
<evidence type="ECO:0000259" key="2">
    <source>
        <dbReference type="Pfam" id="PF14977"/>
    </source>
</evidence>
<reference evidence="3" key="1">
    <citation type="submission" date="2021-02" db="EMBL/GenBank/DDBJ databases">
        <authorList>
            <person name="Nowell W R."/>
        </authorList>
    </citation>
    <scope>NUCLEOTIDE SEQUENCE</scope>
</reference>
<dbReference type="AlphaFoldDB" id="A0A813PG47"/>
<feature type="region of interest" description="Disordered" evidence="1">
    <location>
        <begin position="1"/>
        <end position="25"/>
    </location>
</feature>
<dbReference type="Proteomes" id="UP000663852">
    <property type="component" value="Unassembled WGS sequence"/>
</dbReference>
<evidence type="ECO:0000256" key="1">
    <source>
        <dbReference type="SAM" id="MobiDB-lite"/>
    </source>
</evidence>
<name>A0A813PG47_ADIRI</name>
<feature type="domain" description="FAM194 C-terminal" evidence="2">
    <location>
        <begin position="381"/>
        <end position="572"/>
    </location>
</feature>
<sequence>MLRILRSREATTERSSPLPSLPHHDVEQVVPVSDVIADEQNQVFALTATIDNVLTEPKKPEGQPTTRTRQKKIPKNSASISVQTDWTWKDMEMLEKYRVKEPEPEESDSDVEPIESVSKVEEPPEQVESTTTSLPELPIVTSVGPPPILQYNPESKQKLDDLPRTDEEINEDELRELGVHVYGRVPCEFCGKELRIWPTIVEQETSPPSELFCCTEYREFVEAVLEMQKEENSRLDSKPIDIQPHAKVRSRRARQLAEERAKARLWERNAAEQKRLEEQVQEFANSTNPKAMGRQARRHHGMTARSAQNAAANASGAELAARMKTFTYQLSNLKYVEEGWTLKGPTDFELSSDEESDLGEHILIPRDISTVAFKKSERPLVQRFYKDGTTAAILFSTGTGSLYYPSGNLAVSISEVARAMLLYTAFTDEPSYASRQIAQFDPFGNGYCNFTNGNLRLQLTALEGIELNSDGSRRRRWHWWAKENSISEPHIHAPPCQPILFHLNEEIAIKVCSQEKIYLRFSCELVDLKFKVGARLKVNNVNNLPSTQKSDPYDSYLKKKSTVLTRLLKNIHTEAQQYVKSQEPIRSSQEPTRSVQEPARTAHKTTVVSLSQQNRNKTPIKESLFPPIRQNEEKVQNNRKIYRSVVVT</sequence>
<feature type="compositionally biased region" description="Basic and acidic residues" evidence="1">
    <location>
        <begin position="1"/>
        <end position="12"/>
    </location>
</feature>
<evidence type="ECO:0000313" key="3">
    <source>
        <dbReference type="EMBL" id="CAF0750657.1"/>
    </source>
</evidence>
<dbReference type="InterPro" id="IPR029281">
    <property type="entry name" value="FAM194_C"/>
</dbReference>
<dbReference type="PANTHER" id="PTHR23093">
    <property type="entry name" value="SIMILAR TO CHROMOSOME 3 OPEN READING FRAME 20"/>
    <property type="match status" value="1"/>
</dbReference>
<dbReference type="Pfam" id="PF14977">
    <property type="entry name" value="FAM194"/>
    <property type="match status" value="1"/>
</dbReference>
<dbReference type="EMBL" id="CAJNOJ010000005">
    <property type="protein sequence ID" value="CAF0750657.1"/>
    <property type="molecule type" value="Genomic_DNA"/>
</dbReference>
<dbReference type="PANTHER" id="PTHR23093:SF18">
    <property type="entry name" value="GLUTAMATE RICH 6"/>
    <property type="match status" value="1"/>
</dbReference>
<feature type="compositionally biased region" description="Acidic residues" evidence="1">
    <location>
        <begin position="103"/>
        <end position="113"/>
    </location>
</feature>
<organism evidence="3 4">
    <name type="scientific">Adineta ricciae</name>
    <name type="common">Rotifer</name>
    <dbReference type="NCBI Taxonomy" id="249248"/>
    <lineage>
        <taxon>Eukaryota</taxon>
        <taxon>Metazoa</taxon>
        <taxon>Spiralia</taxon>
        <taxon>Gnathifera</taxon>
        <taxon>Rotifera</taxon>
        <taxon>Eurotatoria</taxon>
        <taxon>Bdelloidea</taxon>
        <taxon>Adinetida</taxon>
        <taxon>Adinetidae</taxon>
        <taxon>Adineta</taxon>
    </lineage>
</organism>
<feature type="compositionally biased region" description="Polar residues" evidence="1">
    <location>
        <begin position="578"/>
        <end position="595"/>
    </location>
</feature>
<feature type="region of interest" description="Disordered" evidence="1">
    <location>
        <begin position="98"/>
        <end position="162"/>
    </location>
</feature>
<protein>
    <recommendedName>
        <fullName evidence="2">FAM194 C-terminal domain-containing protein</fullName>
    </recommendedName>
</protein>